<keyword evidence="2" id="KW-0472">Membrane</keyword>
<feature type="region of interest" description="Disordered" evidence="1">
    <location>
        <begin position="197"/>
        <end position="230"/>
    </location>
</feature>
<evidence type="ECO:0000256" key="2">
    <source>
        <dbReference type="SAM" id="Phobius"/>
    </source>
</evidence>
<feature type="chain" id="PRO_5043550919" description="Transmembrane protein 171" evidence="3">
    <location>
        <begin position="26"/>
        <end position="317"/>
    </location>
</feature>
<dbReference type="AlphaFoldDB" id="A0AAV3A2S7"/>
<feature type="transmembrane region" description="Helical" evidence="2">
    <location>
        <begin position="133"/>
        <end position="154"/>
    </location>
</feature>
<feature type="region of interest" description="Disordered" evidence="1">
    <location>
        <begin position="246"/>
        <end position="317"/>
    </location>
</feature>
<organism evidence="4 5">
    <name type="scientific">Pyxicephalus adspersus</name>
    <name type="common">African bullfrog</name>
    <dbReference type="NCBI Taxonomy" id="30357"/>
    <lineage>
        <taxon>Eukaryota</taxon>
        <taxon>Metazoa</taxon>
        <taxon>Chordata</taxon>
        <taxon>Craniata</taxon>
        <taxon>Vertebrata</taxon>
        <taxon>Euteleostomi</taxon>
        <taxon>Amphibia</taxon>
        <taxon>Batrachia</taxon>
        <taxon>Anura</taxon>
        <taxon>Neobatrachia</taxon>
        <taxon>Ranoidea</taxon>
        <taxon>Pyxicephalidae</taxon>
        <taxon>Pyxicephalinae</taxon>
        <taxon>Pyxicephalus</taxon>
    </lineage>
</organism>
<feature type="compositionally biased region" description="Low complexity" evidence="1">
    <location>
        <begin position="284"/>
        <end position="310"/>
    </location>
</feature>
<dbReference type="Proteomes" id="UP001181693">
    <property type="component" value="Unassembled WGS sequence"/>
</dbReference>
<feature type="signal peptide" evidence="3">
    <location>
        <begin position="1"/>
        <end position="25"/>
    </location>
</feature>
<evidence type="ECO:0000256" key="1">
    <source>
        <dbReference type="SAM" id="MobiDB-lite"/>
    </source>
</evidence>
<dbReference type="EMBL" id="DYDO01000006">
    <property type="protein sequence ID" value="DBA23456.1"/>
    <property type="molecule type" value="Genomic_DNA"/>
</dbReference>
<gene>
    <name evidence="4" type="ORF">GDO54_014370</name>
</gene>
<proteinExistence type="predicted"/>
<dbReference type="PANTHER" id="PTHR31617">
    <property type="entry name" value="TRANSMEMBRANE PROTEIN 171"/>
    <property type="match status" value="1"/>
</dbReference>
<name>A0AAV3A2S7_PYXAD</name>
<comment type="caution">
    <text evidence="4">The sequence shown here is derived from an EMBL/GenBank/DDBJ whole genome shotgun (WGS) entry which is preliminary data.</text>
</comment>
<feature type="transmembrane region" description="Helical" evidence="2">
    <location>
        <begin position="88"/>
        <end position="109"/>
    </location>
</feature>
<reference evidence="4" key="1">
    <citation type="thesis" date="2020" institute="ProQuest LLC" country="789 East Eisenhower Parkway, Ann Arbor, MI, USA">
        <title>Comparative Genomics and Chromosome Evolution.</title>
        <authorList>
            <person name="Mudd A.B."/>
        </authorList>
    </citation>
    <scope>NUCLEOTIDE SEQUENCE</scope>
    <source>
        <strain evidence="4">1538</strain>
        <tissue evidence="4">Blood</tissue>
    </source>
</reference>
<dbReference type="Pfam" id="PF15471">
    <property type="entry name" value="TMEM171"/>
    <property type="match status" value="1"/>
</dbReference>
<evidence type="ECO:0000256" key="3">
    <source>
        <dbReference type="SAM" id="SignalP"/>
    </source>
</evidence>
<feature type="compositionally biased region" description="Polar residues" evidence="1">
    <location>
        <begin position="246"/>
        <end position="264"/>
    </location>
</feature>
<evidence type="ECO:0000313" key="5">
    <source>
        <dbReference type="Proteomes" id="UP001181693"/>
    </source>
</evidence>
<accession>A0AAV3A2S7</accession>
<dbReference type="InterPro" id="IPR029173">
    <property type="entry name" value="TMEM171"/>
</dbReference>
<keyword evidence="3" id="KW-0732">Signal</keyword>
<dbReference type="PANTHER" id="PTHR31617:SF0">
    <property type="entry name" value="TRANSMEMBRANE PROTEIN 171"/>
    <property type="match status" value="1"/>
</dbReference>
<feature type="compositionally biased region" description="Polar residues" evidence="1">
    <location>
        <begin position="221"/>
        <end position="230"/>
    </location>
</feature>
<keyword evidence="5" id="KW-1185">Reference proteome</keyword>
<evidence type="ECO:0000313" key="4">
    <source>
        <dbReference type="EMBL" id="DBA23456.1"/>
    </source>
</evidence>
<protein>
    <recommendedName>
        <fullName evidence="6">Transmembrane protein 171</fullName>
    </recommendedName>
</protein>
<feature type="transmembrane region" description="Helical" evidence="2">
    <location>
        <begin position="35"/>
        <end position="53"/>
    </location>
</feature>
<feature type="compositionally biased region" description="Low complexity" evidence="1">
    <location>
        <begin position="204"/>
        <end position="217"/>
    </location>
</feature>
<keyword evidence="2" id="KW-0812">Transmembrane</keyword>
<evidence type="ECO:0008006" key="6">
    <source>
        <dbReference type="Google" id="ProtNLM"/>
    </source>
</evidence>
<sequence>MFVFGVMLFCSGFLLSIFGFQSCQSDNMTNCSMTFKVLGPALAVVGLASVVLARSRARLEAIRREVEGDRSDPDNIFFCGESRQFFQFLIFGFLFVACGILISVLGVWIPGCGVIPPSQNVTGTETPPKTCGFISLQIMGPLIVLIGLCFFVVAHIKKKHSFPDNNESVIEEEPQSPTDEPFQITVGDSVIIFPPPPPPYFADPSSPGSGQGSTPLPRSDNPPSYNSIYNARSNISQGSVTNQESIYTISLPNEPSEGYTNPYFSSDPPPKYEEKDPAVHDPQTTSSPSSLPSSLPSSSTTLNDSAESSPHPAPPHP</sequence>
<feature type="compositionally biased region" description="Basic and acidic residues" evidence="1">
    <location>
        <begin position="270"/>
        <end position="279"/>
    </location>
</feature>
<keyword evidence="2" id="KW-1133">Transmembrane helix</keyword>